<dbReference type="EMBL" id="CP055902">
    <property type="protein sequence ID" value="QKX61754.1"/>
    <property type="molecule type" value="Genomic_DNA"/>
</dbReference>
<evidence type="ECO:0000256" key="5">
    <source>
        <dbReference type="ARBA" id="ARBA00023136"/>
    </source>
</evidence>
<evidence type="ECO:0000313" key="9">
    <source>
        <dbReference type="EMBL" id="QKX61754.1"/>
    </source>
</evidence>
<evidence type="ECO:0000313" key="10">
    <source>
        <dbReference type="Proteomes" id="UP000509510"/>
    </source>
</evidence>
<evidence type="ECO:0000259" key="8">
    <source>
        <dbReference type="PROSITE" id="PS50850"/>
    </source>
</evidence>
<accession>A0A7H8R5U7</accession>
<feature type="transmembrane region" description="Helical" evidence="7">
    <location>
        <begin position="92"/>
        <end position="109"/>
    </location>
</feature>
<evidence type="ECO:0000256" key="4">
    <source>
        <dbReference type="ARBA" id="ARBA00022989"/>
    </source>
</evidence>
<keyword evidence="10" id="KW-1185">Reference proteome</keyword>
<dbReference type="AlphaFoldDB" id="A0A7H8R5U7"/>
<dbReference type="KEGG" id="trg:TRUGW13939_08910"/>
<dbReference type="GeneID" id="55996394"/>
<reference evidence="10" key="1">
    <citation type="submission" date="2020-06" db="EMBL/GenBank/DDBJ databases">
        <title>A chromosome-scale genome assembly of Talaromyces rugulosus W13939.</title>
        <authorList>
            <person name="Wang B."/>
            <person name="Guo L."/>
            <person name="Ye K."/>
            <person name="Wang L."/>
        </authorList>
    </citation>
    <scope>NUCLEOTIDE SEQUENCE [LARGE SCALE GENOMIC DNA]</scope>
    <source>
        <strain evidence="10">W13939</strain>
    </source>
</reference>
<dbReference type="InterPro" id="IPR011701">
    <property type="entry name" value="MFS"/>
</dbReference>
<evidence type="ECO:0000256" key="6">
    <source>
        <dbReference type="SAM" id="MobiDB-lite"/>
    </source>
</evidence>
<dbReference type="FunFam" id="1.20.1250.20:FF:000057">
    <property type="entry name" value="MFS general substrate transporter"/>
    <property type="match status" value="1"/>
</dbReference>
<feature type="transmembrane region" description="Helical" evidence="7">
    <location>
        <begin position="162"/>
        <end position="181"/>
    </location>
</feature>
<dbReference type="PROSITE" id="PS50850">
    <property type="entry name" value="MFS"/>
    <property type="match status" value="1"/>
</dbReference>
<feature type="transmembrane region" description="Helical" evidence="7">
    <location>
        <begin position="332"/>
        <end position="351"/>
    </location>
</feature>
<sequence length="541" mass="58993">MASSSDNVRDAELAIDAASTHDTKNNNNSNSNSNSKANSTHVDDVNELGPAEEEVVVANSARPNAQKEAPMSVARMSDEERAAAEKALVRKIDLRLLPMLVIMYILNYLDRNNIAAARLAGLEDDLKLVGDQYQTSVSILFVGYLLMQIPSNLFLNKMGKPAIYLPAAMSIWGVISTATAAVQSYGGLVTVRFFLGFVEAAYFPGCLYFLSAWYTRKELGLRTAMLYSGSLISGAFSGLVAAGITGNMDYARGLRAWRWLFIIEGAITIVVAIISAFILPNFPRTTSWLTEEEKELAAWRLEEDIGEDDWVDSEQQSFLHGVKLALADIKTWILMIMIFCMVSSGSVTNFFPTVVQTLNYGKIQTLLLTAPPYVLAMITAFANAWHADRTGERYFHITLPLYIAVVAFVIGAATTSTGPRYLSMMLMVPGIYTGYVVALGWISNILPRPPAKRAAALAFINAVSNASSIYASYMYPSSAGPRYVVAMTVNCVTAFIAIVSATVLRFILVRLNKKLDRGESVHGAVVGVPGQAGARGFRFLV</sequence>
<evidence type="ECO:0000256" key="1">
    <source>
        <dbReference type="ARBA" id="ARBA00004141"/>
    </source>
</evidence>
<feature type="transmembrane region" description="Helical" evidence="7">
    <location>
        <begin position="454"/>
        <end position="473"/>
    </location>
</feature>
<keyword evidence="3 7" id="KW-0812">Transmembrane</keyword>
<feature type="transmembrane region" description="Helical" evidence="7">
    <location>
        <begin position="193"/>
        <end position="214"/>
    </location>
</feature>
<dbReference type="GO" id="GO:0016020">
    <property type="term" value="C:membrane"/>
    <property type="evidence" value="ECO:0007669"/>
    <property type="project" value="UniProtKB-SubCell"/>
</dbReference>
<feature type="transmembrane region" description="Helical" evidence="7">
    <location>
        <begin position="256"/>
        <end position="279"/>
    </location>
</feature>
<dbReference type="RefSeq" id="XP_035347928.1">
    <property type="nucleotide sequence ID" value="XM_035492035.1"/>
</dbReference>
<feature type="transmembrane region" description="Helical" evidence="7">
    <location>
        <begin position="421"/>
        <end position="442"/>
    </location>
</feature>
<protein>
    <recommendedName>
        <fullName evidence="8">Major facilitator superfamily (MFS) profile domain-containing protein</fullName>
    </recommendedName>
</protein>
<dbReference type="FunFam" id="1.20.1250.20:FF:000013">
    <property type="entry name" value="MFS general substrate transporter"/>
    <property type="match status" value="1"/>
</dbReference>
<evidence type="ECO:0000256" key="7">
    <source>
        <dbReference type="SAM" id="Phobius"/>
    </source>
</evidence>
<keyword evidence="2" id="KW-0813">Transport</keyword>
<feature type="transmembrane region" description="Helical" evidence="7">
    <location>
        <begin position="363"/>
        <end position="382"/>
    </location>
</feature>
<dbReference type="GO" id="GO:0022857">
    <property type="term" value="F:transmembrane transporter activity"/>
    <property type="evidence" value="ECO:0007669"/>
    <property type="project" value="InterPro"/>
</dbReference>
<comment type="subcellular location">
    <subcellularLocation>
        <location evidence="1">Membrane</location>
        <topology evidence="1">Multi-pass membrane protein</topology>
    </subcellularLocation>
</comment>
<name>A0A7H8R5U7_TALRU</name>
<keyword evidence="5 7" id="KW-0472">Membrane</keyword>
<feature type="region of interest" description="Disordered" evidence="6">
    <location>
        <begin position="57"/>
        <end position="76"/>
    </location>
</feature>
<proteinExistence type="predicted"/>
<gene>
    <name evidence="9" type="ORF">TRUGW13939_08910</name>
</gene>
<feature type="transmembrane region" description="Helical" evidence="7">
    <location>
        <begin position="133"/>
        <end position="155"/>
    </location>
</feature>
<feature type="transmembrane region" description="Helical" evidence="7">
    <location>
        <begin position="226"/>
        <end position="244"/>
    </location>
</feature>
<feature type="transmembrane region" description="Helical" evidence="7">
    <location>
        <begin position="394"/>
        <end position="415"/>
    </location>
</feature>
<feature type="domain" description="Major facilitator superfamily (MFS) profile" evidence="8">
    <location>
        <begin position="96"/>
        <end position="517"/>
    </location>
</feature>
<dbReference type="SUPFAM" id="SSF103473">
    <property type="entry name" value="MFS general substrate transporter"/>
    <property type="match status" value="1"/>
</dbReference>
<feature type="region of interest" description="Disordered" evidence="6">
    <location>
        <begin position="1"/>
        <end position="50"/>
    </location>
</feature>
<evidence type="ECO:0000256" key="2">
    <source>
        <dbReference type="ARBA" id="ARBA00022448"/>
    </source>
</evidence>
<dbReference type="Pfam" id="PF07690">
    <property type="entry name" value="MFS_1"/>
    <property type="match status" value="1"/>
</dbReference>
<organism evidence="9 10">
    <name type="scientific">Talaromyces rugulosus</name>
    <name type="common">Penicillium rugulosum</name>
    <dbReference type="NCBI Taxonomy" id="121627"/>
    <lineage>
        <taxon>Eukaryota</taxon>
        <taxon>Fungi</taxon>
        <taxon>Dikarya</taxon>
        <taxon>Ascomycota</taxon>
        <taxon>Pezizomycotina</taxon>
        <taxon>Eurotiomycetes</taxon>
        <taxon>Eurotiomycetidae</taxon>
        <taxon>Eurotiales</taxon>
        <taxon>Trichocomaceae</taxon>
        <taxon>Talaromyces</taxon>
        <taxon>Talaromyces sect. Islandici</taxon>
    </lineage>
</organism>
<dbReference type="PANTHER" id="PTHR43791:SF92">
    <property type="entry name" value="AGL026WP"/>
    <property type="match status" value="1"/>
</dbReference>
<feature type="transmembrane region" description="Helical" evidence="7">
    <location>
        <begin position="485"/>
        <end position="508"/>
    </location>
</feature>
<dbReference type="OrthoDB" id="2250022at2759"/>
<dbReference type="PANTHER" id="PTHR43791">
    <property type="entry name" value="PERMEASE-RELATED"/>
    <property type="match status" value="1"/>
</dbReference>
<dbReference type="Gene3D" id="1.20.1250.20">
    <property type="entry name" value="MFS general substrate transporter like domains"/>
    <property type="match status" value="2"/>
</dbReference>
<dbReference type="InterPro" id="IPR036259">
    <property type="entry name" value="MFS_trans_sf"/>
</dbReference>
<evidence type="ECO:0000256" key="3">
    <source>
        <dbReference type="ARBA" id="ARBA00022692"/>
    </source>
</evidence>
<dbReference type="InterPro" id="IPR020846">
    <property type="entry name" value="MFS_dom"/>
</dbReference>
<dbReference type="Proteomes" id="UP000509510">
    <property type="component" value="Chromosome V"/>
</dbReference>
<feature type="compositionally biased region" description="Low complexity" evidence="6">
    <location>
        <begin position="25"/>
        <end position="39"/>
    </location>
</feature>
<keyword evidence="4 7" id="KW-1133">Transmembrane helix</keyword>